<dbReference type="GO" id="GO:1990904">
    <property type="term" value="C:ribonucleoprotein complex"/>
    <property type="evidence" value="ECO:0007669"/>
    <property type="project" value="TreeGrafter"/>
</dbReference>
<evidence type="ECO:0000313" key="6">
    <source>
        <dbReference type="Proteomes" id="UP001209878"/>
    </source>
</evidence>
<evidence type="ECO:0000256" key="2">
    <source>
        <dbReference type="PROSITE-ProRule" id="PRU00176"/>
    </source>
</evidence>
<evidence type="ECO:0000256" key="1">
    <source>
        <dbReference type="ARBA" id="ARBA00022884"/>
    </source>
</evidence>
<dbReference type="SUPFAM" id="SSF54928">
    <property type="entry name" value="RNA-binding domain, RBD"/>
    <property type="match status" value="2"/>
</dbReference>
<feature type="domain" description="RRM" evidence="4">
    <location>
        <begin position="550"/>
        <end position="610"/>
    </location>
</feature>
<feature type="region of interest" description="Disordered" evidence="3">
    <location>
        <begin position="1"/>
        <end position="62"/>
    </location>
</feature>
<dbReference type="GO" id="GO:0005737">
    <property type="term" value="C:cytoplasm"/>
    <property type="evidence" value="ECO:0007669"/>
    <property type="project" value="TreeGrafter"/>
</dbReference>
<evidence type="ECO:0000259" key="4">
    <source>
        <dbReference type="PROSITE" id="PS50102"/>
    </source>
</evidence>
<dbReference type="InterPro" id="IPR050374">
    <property type="entry name" value="RRT5_SRSF_SR"/>
</dbReference>
<dbReference type="PROSITE" id="PS50102">
    <property type="entry name" value="RRM"/>
    <property type="match status" value="3"/>
</dbReference>
<keyword evidence="6" id="KW-1185">Reference proteome</keyword>
<feature type="region of interest" description="Disordered" evidence="3">
    <location>
        <begin position="154"/>
        <end position="192"/>
    </location>
</feature>
<dbReference type="SMART" id="SM00360">
    <property type="entry name" value="RRM"/>
    <property type="match status" value="3"/>
</dbReference>
<accession>A0AAD9NEF1</accession>
<sequence>MDRLSVQYPRPYIYASGSRSRSPLDGSKSPDGREWKKSERLVDGSGDRNGNDSATTRNGHTDKIDNTKVRLYVSNINYAMSWQDLKDSFRDKVGKVITYVELYTTPEGNPCGAGVVEVQGVENAKKAIEIMHKQDMRGRKIIVREEREKDRMLHNRPLPGDKSILGHSSAGGQRGGNMMQRGGPVGRGMGPGAGLAGGLFRNNMGQMGGGMGNMGGGMGNMGGSIGNMGGGMGNMGGGMGNMGGGMGNMGGNMGGGMGNMGGGMGNIGGGMGILGSGMGSLGGGMGNMGGMSGGVGMGNLNSMGGSGMGSMGGTGNMGVGGGIGSLAVGGGVGNMGGGRGMGGGVDSVGGPRTGSMPINHELLQQMGLDPASITNQVFLANLDYSVTDAKLREVFQLAGNTLEVAVRYDSEGKSLGRAIVRFEHPMEAVQAISMFNGQMLYDRVMSVRMDKKAMDNTNKGSNKLPEGLKGIGLGLGAGGMPVHNFQGLSTGGGGMGGMRNVTPGTMPLNMGGAGGTMGGGMTSNMMSLGGSPGGMMQQQTQRGNFSMEPDCIVLRNLPFTFTWQNLRDKFQSFGDVRFAEIKMENGRSKGVGVVRFASPELAKRAVGILA</sequence>
<gene>
    <name evidence="5" type="ORF">NP493_1294g00011</name>
</gene>
<name>A0AAD9NEF1_RIDPI</name>
<dbReference type="Proteomes" id="UP001209878">
    <property type="component" value="Unassembled WGS sequence"/>
</dbReference>
<proteinExistence type="predicted"/>
<protein>
    <recommendedName>
        <fullName evidence="4">RRM domain-containing protein</fullName>
    </recommendedName>
</protein>
<dbReference type="Pfam" id="PF00076">
    <property type="entry name" value="RRM_1"/>
    <property type="match status" value="3"/>
</dbReference>
<dbReference type="InterPro" id="IPR035979">
    <property type="entry name" value="RBD_domain_sf"/>
</dbReference>
<feature type="compositionally biased region" description="Gly residues" evidence="3">
    <location>
        <begin position="183"/>
        <end position="192"/>
    </location>
</feature>
<evidence type="ECO:0000313" key="5">
    <source>
        <dbReference type="EMBL" id="KAK2166975.1"/>
    </source>
</evidence>
<dbReference type="InterPro" id="IPR000504">
    <property type="entry name" value="RRM_dom"/>
</dbReference>
<feature type="domain" description="RRM" evidence="4">
    <location>
        <begin position="69"/>
        <end position="148"/>
    </location>
</feature>
<comment type="caution">
    <text evidence="5">The sequence shown here is derived from an EMBL/GenBank/DDBJ whole genome shotgun (WGS) entry which is preliminary data.</text>
</comment>
<dbReference type="GO" id="GO:0003729">
    <property type="term" value="F:mRNA binding"/>
    <property type="evidence" value="ECO:0007669"/>
    <property type="project" value="TreeGrafter"/>
</dbReference>
<organism evidence="5 6">
    <name type="scientific">Ridgeia piscesae</name>
    <name type="common">Tubeworm</name>
    <dbReference type="NCBI Taxonomy" id="27915"/>
    <lineage>
        <taxon>Eukaryota</taxon>
        <taxon>Metazoa</taxon>
        <taxon>Spiralia</taxon>
        <taxon>Lophotrochozoa</taxon>
        <taxon>Annelida</taxon>
        <taxon>Polychaeta</taxon>
        <taxon>Sedentaria</taxon>
        <taxon>Canalipalpata</taxon>
        <taxon>Sabellida</taxon>
        <taxon>Siboglinidae</taxon>
        <taxon>Ridgeia</taxon>
    </lineage>
</organism>
<dbReference type="PANTHER" id="PTHR23003">
    <property type="entry name" value="RNA RECOGNITION MOTIF RRM DOMAIN CONTAINING PROTEIN"/>
    <property type="match status" value="1"/>
</dbReference>
<dbReference type="AlphaFoldDB" id="A0AAD9NEF1"/>
<feature type="domain" description="RRM" evidence="4">
    <location>
        <begin position="375"/>
        <end position="452"/>
    </location>
</feature>
<evidence type="ECO:0000256" key="3">
    <source>
        <dbReference type="SAM" id="MobiDB-lite"/>
    </source>
</evidence>
<dbReference type="EMBL" id="JAODUO010001293">
    <property type="protein sequence ID" value="KAK2166975.1"/>
    <property type="molecule type" value="Genomic_DNA"/>
</dbReference>
<dbReference type="PANTHER" id="PTHR23003:SF3">
    <property type="entry name" value="FI21236P1-RELATED"/>
    <property type="match status" value="1"/>
</dbReference>
<keyword evidence="1 2" id="KW-0694">RNA-binding</keyword>
<dbReference type="GO" id="GO:0005634">
    <property type="term" value="C:nucleus"/>
    <property type="evidence" value="ECO:0007669"/>
    <property type="project" value="TreeGrafter"/>
</dbReference>
<feature type="compositionally biased region" description="Basic and acidic residues" evidence="3">
    <location>
        <begin position="28"/>
        <end position="50"/>
    </location>
</feature>
<dbReference type="InterPro" id="IPR012677">
    <property type="entry name" value="Nucleotide-bd_a/b_plait_sf"/>
</dbReference>
<dbReference type="Gene3D" id="3.30.70.330">
    <property type="match status" value="3"/>
</dbReference>
<reference evidence="5" key="1">
    <citation type="journal article" date="2023" name="Mol. Biol. Evol.">
        <title>Third-Generation Sequencing Reveals the Adaptive Role of the Epigenome in Three Deep-Sea Polychaetes.</title>
        <authorList>
            <person name="Perez M."/>
            <person name="Aroh O."/>
            <person name="Sun Y."/>
            <person name="Lan Y."/>
            <person name="Juniper S.K."/>
            <person name="Young C.R."/>
            <person name="Angers B."/>
            <person name="Qian P.Y."/>
        </authorList>
    </citation>
    <scope>NUCLEOTIDE SEQUENCE</scope>
    <source>
        <strain evidence="5">R07B-5</strain>
    </source>
</reference>